<dbReference type="SMART" id="SM00320">
    <property type="entry name" value="WD40"/>
    <property type="match status" value="4"/>
</dbReference>
<evidence type="ECO:0000256" key="2">
    <source>
        <dbReference type="ARBA" id="ARBA00022737"/>
    </source>
</evidence>
<evidence type="ECO:0000256" key="1">
    <source>
        <dbReference type="ARBA" id="ARBA00022574"/>
    </source>
</evidence>
<evidence type="ECO:0000256" key="3">
    <source>
        <dbReference type="PROSITE-ProRule" id="PRU00221"/>
    </source>
</evidence>
<sequence length="490" mass="55880">MFVEMSMCDSPNKNSKRDKKSLTPFKKVRRQNWKQEAAYKVNYVPGKFKPLKHRIYFQQGDKSKSQTVSNGGERFIPKRFAREDIELNLKYIGKGEEWDILEAGETLTASYWLQSGFIANINSTFGIQERRLLQFSTAQGTPSMVVDSDSADSDWPCNPRARPHAMPGICSPVDYNLMDWSSSGIVAMSSGQDIMLWRNLDESTMVFSVDSPSSLKFSPDGKYLAIGCMDANYPVLDLWEVRSPMVFLVSFRKLLFKSMGYISCIEWSHDGKELLCGTYCGVILVLAMPKLRTLKQFRDHRHKVNQIKFDPTRNDTGGQILIFDAVLKIRLLKVCGKKIIFDWHPWTGEDLAVAEQSPASIFIFNIPRRQFVALYRRRDDKIVIKTVTFSKITGELLVNVIRRGDGDIAMCEILVLASLNRVVDLLSHQDRGTLFLMWSPDGTNIATAGLDETFSLWNFFPTHMQEAILRKQAQQAKNNQSSLCLYKGIR</sequence>
<protein>
    <recommendedName>
        <fullName evidence="7">Protein cortex</fullName>
    </recommendedName>
</protein>
<dbReference type="GO" id="GO:0010997">
    <property type="term" value="F:anaphase-promoting complex binding"/>
    <property type="evidence" value="ECO:0007669"/>
    <property type="project" value="InterPro"/>
</dbReference>
<dbReference type="InterPro" id="IPR033010">
    <property type="entry name" value="Cdc20/Fizzy"/>
</dbReference>
<accession>A0A9P9YJE9</accession>
<reference evidence="5" key="1">
    <citation type="journal article" date="2023" name="Genome Biol. Evol.">
        <title>Long-read-based Genome Assembly of Drosophila gunungcola Reveals Fewer Chemosensory Genes in Flower-breeding Species.</title>
        <authorList>
            <person name="Negi A."/>
            <person name="Liao B.Y."/>
            <person name="Yeh S.D."/>
        </authorList>
    </citation>
    <scope>NUCLEOTIDE SEQUENCE</scope>
    <source>
        <strain evidence="5">Sukarami</strain>
    </source>
</reference>
<dbReference type="Gene3D" id="2.130.10.10">
    <property type="entry name" value="YVTN repeat-like/Quinoprotein amine dehydrogenase"/>
    <property type="match status" value="2"/>
</dbReference>
<feature type="region of interest" description="Disordered" evidence="4">
    <location>
        <begin position="1"/>
        <end position="23"/>
    </location>
</feature>
<organism evidence="5 6">
    <name type="scientific">Drosophila gunungcola</name>
    <name type="common">fruit fly</name>
    <dbReference type="NCBI Taxonomy" id="103775"/>
    <lineage>
        <taxon>Eukaryota</taxon>
        <taxon>Metazoa</taxon>
        <taxon>Ecdysozoa</taxon>
        <taxon>Arthropoda</taxon>
        <taxon>Hexapoda</taxon>
        <taxon>Insecta</taxon>
        <taxon>Pterygota</taxon>
        <taxon>Neoptera</taxon>
        <taxon>Endopterygota</taxon>
        <taxon>Diptera</taxon>
        <taxon>Brachycera</taxon>
        <taxon>Muscomorpha</taxon>
        <taxon>Ephydroidea</taxon>
        <taxon>Drosophilidae</taxon>
        <taxon>Drosophila</taxon>
        <taxon>Sophophora</taxon>
    </lineage>
</organism>
<dbReference type="SUPFAM" id="SSF50978">
    <property type="entry name" value="WD40 repeat-like"/>
    <property type="match status" value="1"/>
</dbReference>
<comment type="caution">
    <text evidence="5">The sequence shown here is derived from an EMBL/GenBank/DDBJ whole genome shotgun (WGS) entry which is preliminary data.</text>
</comment>
<dbReference type="PANTHER" id="PTHR19918">
    <property type="entry name" value="CELL DIVISION CYCLE 20 CDC20 FIZZY -RELATED"/>
    <property type="match status" value="1"/>
</dbReference>
<keyword evidence="2" id="KW-0677">Repeat</keyword>
<proteinExistence type="predicted"/>
<dbReference type="InterPro" id="IPR036322">
    <property type="entry name" value="WD40_repeat_dom_sf"/>
</dbReference>
<dbReference type="InterPro" id="IPR001680">
    <property type="entry name" value="WD40_rpt"/>
</dbReference>
<keyword evidence="1 3" id="KW-0853">WD repeat</keyword>
<dbReference type="AlphaFoldDB" id="A0A9P9YJE9"/>
<dbReference type="GO" id="GO:1905786">
    <property type="term" value="P:positive regulation of anaphase-promoting complex-dependent catabolic process"/>
    <property type="evidence" value="ECO:0007669"/>
    <property type="project" value="TreeGrafter"/>
</dbReference>
<dbReference type="EMBL" id="JAMKOV010000009">
    <property type="protein sequence ID" value="KAI8038095.1"/>
    <property type="molecule type" value="Genomic_DNA"/>
</dbReference>
<evidence type="ECO:0000313" key="6">
    <source>
        <dbReference type="Proteomes" id="UP001059596"/>
    </source>
</evidence>
<evidence type="ECO:0000256" key="4">
    <source>
        <dbReference type="SAM" id="MobiDB-lite"/>
    </source>
</evidence>
<evidence type="ECO:0008006" key="7">
    <source>
        <dbReference type="Google" id="ProtNLM"/>
    </source>
</evidence>
<gene>
    <name evidence="5" type="ORF">M5D96_009136</name>
</gene>
<dbReference type="PROSITE" id="PS50082">
    <property type="entry name" value="WD_REPEATS_2"/>
    <property type="match status" value="1"/>
</dbReference>
<dbReference type="PANTHER" id="PTHR19918:SF52">
    <property type="entry name" value="PROTEIN CORTEX"/>
    <property type="match status" value="1"/>
</dbReference>
<dbReference type="GO" id="GO:0031145">
    <property type="term" value="P:anaphase-promoting complex-dependent catabolic process"/>
    <property type="evidence" value="ECO:0007669"/>
    <property type="project" value="TreeGrafter"/>
</dbReference>
<dbReference type="GO" id="GO:0005680">
    <property type="term" value="C:anaphase-promoting complex"/>
    <property type="evidence" value="ECO:0007669"/>
    <property type="project" value="TreeGrafter"/>
</dbReference>
<dbReference type="GO" id="GO:1990757">
    <property type="term" value="F:ubiquitin ligase activator activity"/>
    <property type="evidence" value="ECO:0007669"/>
    <property type="project" value="TreeGrafter"/>
</dbReference>
<keyword evidence="6" id="KW-1185">Reference proteome</keyword>
<evidence type="ECO:0000313" key="5">
    <source>
        <dbReference type="EMBL" id="KAI8038095.1"/>
    </source>
</evidence>
<name>A0A9P9YJE9_9MUSC</name>
<dbReference type="Pfam" id="PF00400">
    <property type="entry name" value="WD40"/>
    <property type="match status" value="2"/>
</dbReference>
<dbReference type="Proteomes" id="UP001059596">
    <property type="component" value="Unassembled WGS sequence"/>
</dbReference>
<feature type="repeat" description="WD" evidence="3">
    <location>
        <begin position="426"/>
        <end position="458"/>
    </location>
</feature>
<dbReference type="InterPro" id="IPR015943">
    <property type="entry name" value="WD40/YVTN_repeat-like_dom_sf"/>
</dbReference>